<evidence type="ECO:0000256" key="4">
    <source>
        <dbReference type="ARBA" id="ARBA00022723"/>
    </source>
</evidence>
<dbReference type="Pfam" id="PF00623">
    <property type="entry name" value="RNA_pol_Rpb1_2"/>
    <property type="match status" value="2"/>
</dbReference>
<dbReference type="Gene3D" id="1.10.274.100">
    <property type="entry name" value="RNA polymerase Rpb1, domain 3"/>
    <property type="match status" value="1"/>
</dbReference>
<dbReference type="InterPro" id="IPR044893">
    <property type="entry name" value="RNA_pol_Rpb1_clamp_domain"/>
</dbReference>
<feature type="binding site" evidence="7">
    <location>
        <position position="950"/>
    </location>
    <ligand>
        <name>Zn(2+)</name>
        <dbReference type="ChEBI" id="CHEBI:29105"/>
        <label>2</label>
    </ligand>
</feature>
<dbReference type="InterPro" id="IPR042102">
    <property type="entry name" value="RNA_pol_Rpb1_3_sf"/>
</dbReference>
<dbReference type="InterPro" id="IPR038120">
    <property type="entry name" value="Rpb1_funnel_sf"/>
</dbReference>
<keyword evidence="2 7" id="KW-0808">Transferase</keyword>
<dbReference type="Gene3D" id="1.10.150.390">
    <property type="match status" value="1"/>
</dbReference>
<reference evidence="11" key="1">
    <citation type="submission" date="2017-09" db="EMBL/GenBank/DDBJ databases">
        <title>Depth-based differentiation of microbial function through sediment-hosted aquifers and enrichment of novel symbionts in the deep terrestrial subsurface.</title>
        <authorList>
            <person name="Probst A.J."/>
            <person name="Ladd B."/>
            <person name="Jarett J.K."/>
            <person name="Geller-Mcgrath D.E."/>
            <person name="Sieber C.M.K."/>
            <person name="Emerson J.B."/>
            <person name="Anantharaman K."/>
            <person name="Thomas B.C."/>
            <person name="Malmstrom R."/>
            <person name="Stieglmeier M."/>
            <person name="Klingl A."/>
            <person name="Woyke T."/>
            <person name="Ryan C.M."/>
            <person name="Banfield J.F."/>
        </authorList>
    </citation>
    <scope>NUCLEOTIDE SEQUENCE [LARGE SCALE GENOMIC DNA]</scope>
</reference>
<dbReference type="Gene3D" id="1.10.40.90">
    <property type="match status" value="1"/>
</dbReference>
<gene>
    <name evidence="7" type="primary">rpoC</name>
    <name evidence="10" type="ORF">COY45_02320</name>
</gene>
<keyword evidence="5 7" id="KW-0804">Transcription</keyword>
<keyword evidence="1 7" id="KW-0240">DNA-directed RNA polymerase</keyword>
<comment type="caution">
    <text evidence="10">The sequence shown here is derived from an EMBL/GenBank/DDBJ whole genome shotgun (WGS) entry which is preliminary data.</text>
</comment>
<dbReference type="CDD" id="cd02655">
    <property type="entry name" value="RNAP_beta'_C"/>
    <property type="match status" value="1"/>
</dbReference>
<dbReference type="GO" id="GO:0000428">
    <property type="term" value="C:DNA-directed RNA polymerase complex"/>
    <property type="evidence" value="ECO:0007669"/>
    <property type="project" value="UniProtKB-KW"/>
</dbReference>
<keyword evidence="7" id="KW-0460">Magnesium</keyword>
<dbReference type="Pfam" id="PF04997">
    <property type="entry name" value="RNA_pol_Rpb1_1"/>
    <property type="match status" value="1"/>
</dbReference>
<comment type="similarity">
    <text evidence="7 8">Belongs to the RNA polymerase beta' chain family.</text>
</comment>
<dbReference type="GO" id="GO:0008270">
    <property type="term" value="F:zinc ion binding"/>
    <property type="evidence" value="ECO:0007669"/>
    <property type="project" value="UniProtKB-UniRule"/>
</dbReference>
<comment type="cofactor">
    <cofactor evidence="7">
        <name>Zn(2+)</name>
        <dbReference type="ChEBI" id="CHEBI:29105"/>
    </cofactor>
    <text evidence="7">Binds 2 Zn(2+) ions per subunit.</text>
</comment>
<evidence type="ECO:0000256" key="5">
    <source>
        <dbReference type="ARBA" id="ARBA00023163"/>
    </source>
</evidence>
<feature type="binding site" evidence="7">
    <location>
        <position position="70"/>
    </location>
    <ligand>
        <name>Zn(2+)</name>
        <dbReference type="ChEBI" id="CHEBI:29105"/>
        <label>1</label>
    </ligand>
</feature>
<dbReference type="SUPFAM" id="SSF64484">
    <property type="entry name" value="beta and beta-prime subunits of DNA dependent RNA-polymerase"/>
    <property type="match status" value="1"/>
</dbReference>
<name>A0A2M7SWC4_9BACT</name>
<feature type="binding site" evidence="7">
    <location>
        <position position="874"/>
    </location>
    <ligand>
        <name>Zn(2+)</name>
        <dbReference type="ChEBI" id="CHEBI:29105"/>
        <label>2</label>
    </ligand>
</feature>
<feature type="binding site" evidence="7">
    <location>
        <position position="68"/>
    </location>
    <ligand>
        <name>Zn(2+)</name>
        <dbReference type="ChEBI" id="CHEBI:29105"/>
        <label>1</label>
    </ligand>
</feature>
<dbReference type="InterPro" id="IPR012754">
    <property type="entry name" value="DNA-dir_RpoC_beta_prime_bact"/>
</dbReference>
<dbReference type="Gene3D" id="2.40.40.20">
    <property type="match status" value="1"/>
</dbReference>
<comment type="cofactor">
    <cofactor evidence="7">
        <name>Mg(2+)</name>
        <dbReference type="ChEBI" id="CHEBI:18420"/>
    </cofactor>
    <text evidence="7">Binds 1 Mg(2+) ion per subunit.</text>
</comment>
<evidence type="ECO:0000256" key="3">
    <source>
        <dbReference type="ARBA" id="ARBA00022695"/>
    </source>
</evidence>
<feature type="binding site" evidence="7">
    <location>
        <position position="511"/>
    </location>
    <ligand>
        <name>Mg(2+)</name>
        <dbReference type="ChEBI" id="CHEBI:18420"/>
    </ligand>
</feature>
<dbReference type="SMART" id="SM00663">
    <property type="entry name" value="RPOLA_N"/>
    <property type="match status" value="1"/>
</dbReference>
<dbReference type="Pfam" id="PF04998">
    <property type="entry name" value="RNA_pol_Rpb1_5"/>
    <property type="match status" value="1"/>
</dbReference>
<dbReference type="CDD" id="cd01609">
    <property type="entry name" value="RNAP_beta'_N"/>
    <property type="match status" value="1"/>
</dbReference>
<dbReference type="EMBL" id="PFMY01000110">
    <property type="protein sequence ID" value="PIZ27482.1"/>
    <property type="molecule type" value="Genomic_DNA"/>
</dbReference>
<evidence type="ECO:0000256" key="6">
    <source>
        <dbReference type="ARBA" id="ARBA00048552"/>
    </source>
</evidence>
<feature type="binding site" evidence="7">
    <location>
        <position position="515"/>
    </location>
    <ligand>
        <name>Mg(2+)</name>
        <dbReference type="ChEBI" id="CHEBI:18420"/>
    </ligand>
</feature>
<dbReference type="Gene3D" id="2.40.50.100">
    <property type="match status" value="2"/>
</dbReference>
<evidence type="ECO:0000259" key="9">
    <source>
        <dbReference type="SMART" id="SM00663"/>
    </source>
</evidence>
<sequence length="1288" mass="142775">MPKVEVKDAVNVIDFSSIRISVASPDDILSWSHGEVLKPETINYRTQKPERDGLFGENIFGPTKDWECYCGKYRKVRYSGVVCDKCGVEVTKSNVRRVRMGHIDLVVPIAHIWYVRSVPCILGQILDLSSSDLEKVIYFASFIIVEVNEELRAEVLEGIEKEFADLKEEKISSSDPTVSAASKQITTDEINQAYKTAKLELESLQVGKIISERDYHNLSHRYGNVVRVGIGAEAILELLEKINLEVEIKKIEAETEKAIGLSRRKLFKRLRVLQGLSAAQIKPDWLILRRLPVIPPDLRPMVQLDGGRFAASDLNDLYRRVINRNNRLKRLISQGAPEVICRNEKRMLQEAVDALIDNSARRGRATTTANNRRKLKSLSDMLRGKQGRFRQNLLGKRVDYSGRSVIVVGPELKLHQCGLPKVMAMELFKPFVIGRLISEGYVHNVKNATRLIEKNEPFVWDILEGITRDSYVLLNRAPTLHRLGIQAFQPVLIEGKAIKIHPLVCPAFNADFDGDQMAVHLPLSADAQKEAGEIMLSRKNLLKPSSGEPVISPTLDMILGCYFLTTISSGRKGEGKFFTSKEEAMLAYDLKVVDLKAKIKVQVENLPALPSAKLMQAGLPANAPARSASGTANAGGSHKAMQASEIIETSVGRIIFSDIIPPELGFRNQDFDKHEIAKLISESFKIIGLDRTTSFVDSIKEIGFQYAQQSGITFSAFDIQVPPQKEIILKNAESQLEIVTQQYRRGLVTNEERYTKTVEIWMNVAGELQEAMLENFDQENDINIIRVSGAQGKVSQLNQLAGMKGLVADPTGNIIELPIKSNFKEGLSVFEYFVSSHGSRKGRADTALRTSEAGYLTRRLVDVSQDTVVTTSDCGVSKGIIVSKALYQSIGEDWAKHLIGRTLNRDIAGFKRNTLINAEVLEKILATSAEEVEIRSLLTCEQDWGVCQHCYGEDLATGRLVEIGSAIGIVAAQAIGEPGTQLTMRTFHTGGAAGEDITSGLPRVGELFEARTPRNIAVMSEIEGKASIRKEKNKLIITIVGKGEMENEHHLSGEWKVVVKNGEMVKSKQILATPKDGETKPIRAKVAGAVKIEGDIIKIISRGKTSREYVVSEMVGLRISDGDEVKKGQVLTEGHLDLQRSYELAGRDFTERYIITEVQKIYASQGQEINDKHLEVIVRQMNSKCRIVDPGSTEYLDGSIHNRIKIARDNKKLKASGKKEIQAEDIVMGITRVALKTDSFLSAASFMETTSILINAAITGAKDNLRGLKENVIIGRKIPAGTGFKSES</sequence>
<dbReference type="Gene3D" id="1.10.1790.20">
    <property type="match status" value="2"/>
</dbReference>
<evidence type="ECO:0000256" key="1">
    <source>
        <dbReference type="ARBA" id="ARBA00022478"/>
    </source>
</evidence>
<feature type="binding site" evidence="7">
    <location>
        <position position="940"/>
    </location>
    <ligand>
        <name>Zn(2+)</name>
        <dbReference type="ChEBI" id="CHEBI:29105"/>
        <label>2</label>
    </ligand>
</feature>
<feature type="binding site" evidence="7">
    <location>
        <position position="83"/>
    </location>
    <ligand>
        <name>Zn(2+)</name>
        <dbReference type="ChEBI" id="CHEBI:29105"/>
        <label>1</label>
    </ligand>
</feature>
<dbReference type="InterPro" id="IPR000722">
    <property type="entry name" value="RNA_pol_asu"/>
</dbReference>
<dbReference type="Pfam" id="PF04983">
    <property type="entry name" value="RNA_pol_Rpb1_3"/>
    <property type="match status" value="1"/>
</dbReference>
<dbReference type="Proteomes" id="UP000231332">
    <property type="component" value="Unassembled WGS sequence"/>
</dbReference>
<dbReference type="Pfam" id="PF05000">
    <property type="entry name" value="RNA_pol_Rpb1_4"/>
    <property type="match status" value="1"/>
</dbReference>
<accession>A0A2M7SWC4</accession>
<feature type="domain" description="RNA polymerase N-terminal" evidence="9">
    <location>
        <begin position="284"/>
        <end position="565"/>
    </location>
</feature>
<dbReference type="InterPro" id="IPR007081">
    <property type="entry name" value="RNA_pol_Rpb1_5"/>
</dbReference>
<protein>
    <recommendedName>
        <fullName evidence="7">DNA-directed RNA polymerase subunit beta'</fullName>
        <shortName evidence="7">RNAP subunit beta'</shortName>
        <ecNumber evidence="7">2.7.7.6</ecNumber>
    </recommendedName>
    <alternativeName>
        <fullName evidence="7">RNA polymerase subunit beta'</fullName>
    </alternativeName>
    <alternativeName>
        <fullName evidence="7">Transcriptase subunit beta'</fullName>
    </alternativeName>
</protein>
<dbReference type="GO" id="GO:0003677">
    <property type="term" value="F:DNA binding"/>
    <property type="evidence" value="ECO:0007669"/>
    <property type="project" value="UniProtKB-UniRule"/>
</dbReference>
<dbReference type="InterPro" id="IPR007083">
    <property type="entry name" value="RNA_pol_Rpb1_4"/>
</dbReference>
<feature type="binding site" evidence="7">
    <location>
        <position position="513"/>
    </location>
    <ligand>
        <name>Mg(2+)</name>
        <dbReference type="ChEBI" id="CHEBI:18420"/>
    </ligand>
</feature>
<dbReference type="HAMAP" id="MF_01322">
    <property type="entry name" value="RNApol_bact_RpoC"/>
    <property type="match status" value="1"/>
</dbReference>
<dbReference type="Gene3D" id="4.10.860.120">
    <property type="entry name" value="RNA polymerase II, clamp domain"/>
    <property type="match status" value="1"/>
</dbReference>
<dbReference type="InterPro" id="IPR007080">
    <property type="entry name" value="RNA_pol_Rpb1_1"/>
</dbReference>
<organism evidence="10 11">
    <name type="scientific">Candidatus Berkelbacteria bacterium CG_4_10_14_0_8_um_filter_42_34</name>
    <dbReference type="NCBI Taxonomy" id="1974502"/>
    <lineage>
        <taxon>Bacteria</taxon>
        <taxon>Candidatus Berkelbacteria</taxon>
    </lineage>
</organism>
<feature type="binding site" evidence="7">
    <location>
        <position position="947"/>
    </location>
    <ligand>
        <name>Zn(2+)</name>
        <dbReference type="ChEBI" id="CHEBI:29105"/>
        <label>2</label>
    </ligand>
</feature>
<dbReference type="InterPro" id="IPR006592">
    <property type="entry name" value="RNA_pol_N"/>
</dbReference>
<comment type="subunit">
    <text evidence="7">The RNAP catalytic core consists of 2 alpha, 1 beta, 1 beta' and 1 omega subunit. When a sigma factor is associated with the core the holoenzyme is formed, which can initiate transcription.</text>
</comment>
<keyword evidence="3 7" id="KW-0548">Nucleotidyltransferase</keyword>
<keyword evidence="7" id="KW-0862">Zinc</keyword>
<proteinExistence type="inferred from homology"/>
<dbReference type="Gene3D" id="1.10.132.30">
    <property type="match status" value="1"/>
</dbReference>
<evidence type="ECO:0000256" key="7">
    <source>
        <dbReference type="HAMAP-Rule" id="MF_01322"/>
    </source>
</evidence>
<evidence type="ECO:0000256" key="2">
    <source>
        <dbReference type="ARBA" id="ARBA00022679"/>
    </source>
</evidence>
<comment type="catalytic activity">
    <reaction evidence="6 7 8">
        <text>RNA(n) + a ribonucleoside 5'-triphosphate = RNA(n+1) + diphosphate</text>
        <dbReference type="Rhea" id="RHEA:21248"/>
        <dbReference type="Rhea" id="RHEA-COMP:14527"/>
        <dbReference type="Rhea" id="RHEA-COMP:17342"/>
        <dbReference type="ChEBI" id="CHEBI:33019"/>
        <dbReference type="ChEBI" id="CHEBI:61557"/>
        <dbReference type="ChEBI" id="CHEBI:140395"/>
        <dbReference type="EC" id="2.7.7.6"/>
    </reaction>
</comment>
<dbReference type="GO" id="GO:0003899">
    <property type="term" value="F:DNA-directed RNA polymerase activity"/>
    <property type="evidence" value="ECO:0007669"/>
    <property type="project" value="UniProtKB-UniRule"/>
</dbReference>
<evidence type="ECO:0000313" key="10">
    <source>
        <dbReference type="EMBL" id="PIZ27482.1"/>
    </source>
</evidence>
<evidence type="ECO:0000313" key="11">
    <source>
        <dbReference type="Proteomes" id="UP000231332"/>
    </source>
</evidence>
<dbReference type="GO" id="GO:0000287">
    <property type="term" value="F:magnesium ion binding"/>
    <property type="evidence" value="ECO:0007669"/>
    <property type="project" value="UniProtKB-UniRule"/>
</dbReference>
<dbReference type="EC" id="2.7.7.6" evidence="7"/>
<evidence type="ECO:0000256" key="8">
    <source>
        <dbReference type="RuleBase" id="RU004279"/>
    </source>
</evidence>
<dbReference type="InterPro" id="IPR007066">
    <property type="entry name" value="RNA_pol_Rpb1_3"/>
</dbReference>
<dbReference type="InterPro" id="IPR045867">
    <property type="entry name" value="DNA-dir_RpoC_beta_prime"/>
</dbReference>
<dbReference type="GO" id="GO:0006351">
    <property type="term" value="P:DNA-templated transcription"/>
    <property type="evidence" value="ECO:0007669"/>
    <property type="project" value="UniProtKB-UniRule"/>
</dbReference>
<keyword evidence="4 7" id="KW-0479">Metal-binding</keyword>
<dbReference type="PANTHER" id="PTHR19376:SF54">
    <property type="entry name" value="DNA-DIRECTED RNA POLYMERASE SUBUNIT BETA"/>
    <property type="match status" value="1"/>
</dbReference>
<comment type="function">
    <text evidence="7 8">DNA-dependent RNA polymerase catalyzes the transcription of DNA into RNA using the four ribonucleoside triphosphates as substrates.</text>
</comment>
<feature type="binding site" evidence="7">
    <location>
        <position position="86"/>
    </location>
    <ligand>
        <name>Zn(2+)</name>
        <dbReference type="ChEBI" id="CHEBI:29105"/>
        <label>1</label>
    </ligand>
</feature>
<dbReference type="PANTHER" id="PTHR19376">
    <property type="entry name" value="DNA-DIRECTED RNA POLYMERASE"/>
    <property type="match status" value="1"/>
</dbReference>